<dbReference type="Pfam" id="PF01613">
    <property type="entry name" value="Flavin_Reduct"/>
    <property type="match status" value="1"/>
</dbReference>
<keyword evidence="2" id="KW-0285">Flavoprotein</keyword>
<protein>
    <recommendedName>
        <fullName evidence="4">Flavin reductase like domain-containing protein</fullName>
    </recommendedName>
</protein>
<dbReference type="Proteomes" id="UP001271007">
    <property type="component" value="Unassembled WGS sequence"/>
</dbReference>
<keyword evidence="6" id="KW-1185">Reference proteome</keyword>
<dbReference type="InterPro" id="IPR052174">
    <property type="entry name" value="Flavoredoxin"/>
</dbReference>
<evidence type="ECO:0000313" key="6">
    <source>
        <dbReference type="Proteomes" id="UP001271007"/>
    </source>
</evidence>
<feature type="domain" description="Flavin reductase like" evidence="4">
    <location>
        <begin position="25"/>
        <end position="170"/>
    </location>
</feature>
<dbReference type="PANTHER" id="PTHR43567">
    <property type="entry name" value="FLAVOREDOXIN-RELATED-RELATED"/>
    <property type="match status" value="1"/>
</dbReference>
<dbReference type="AlphaFoldDB" id="A0AAJ0DHU1"/>
<organism evidence="5 6">
    <name type="scientific">Extremus antarcticus</name>
    <dbReference type="NCBI Taxonomy" id="702011"/>
    <lineage>
        <taxon>Eukaryota</taxon>
        <taxon>Fungi</taxon>
        <taxon>Dikarya</taxon>
        <taxon>Ascomycota</taxon>
        <taxon>Pezizomycotina</taxon>
        <taxon>Dothideomycetes</taxon>
        <taxon>Dothideomycetidae</taxon>
        <taxon>Mycosphaerellales</taxon>
        <taxon>Extremaceae</taxon>
        <taxon>Extremus</taxon>
    </lineage>
</organism>
<comment type="similarity">
    <text evidence="3">Belongs to the flavoredoxin family.</text>
</comment>
<dbReference type="InterPro" id="IPR012349">
    <property type="entry name" value="Split_barrel_FMN-bd"/>
</dbReference>
<evidence type="ECO:0000256" key="1">
    <source>
        <dbReference type="ARBA" id="ARBA00001917"/>
    </source>
</evidence>
<accession>A0AAJ0DHU1</accession>
<evidence type="ECO:0000256" key="2">
    <source>
        <dbReference type="ARBA" id="ARBA00022630"/>
    </source>
</evidence>
<dbReference type="SUPFAM" id="SSF50475">
    <property type="entry name" value="FMN-binding split barrel"/>
    <property type="match status" value="1"/>
</dbReference>
<comment type="cofactor">
    <cofactor evidence="1">
        <name>FMN</name>
        <dbReference type="ChEBI" id="CHEBI:58210"/>
    </cofactor>
</comment>
<proteinExistence type="inferred from homology"/>
<reference evidence="5" key="1">
    <citation type="submission" date="2023-04" db="EMBL/GenBank/DDBJ databases">
        <title>Black Yeasts Isolated from many extreme environments.</title>
        <authorList>
            <person name="Coleine C."/>
            <person name="Stajich J.E."/>
            <person name="Selbmann L."/>
        </authorList>
    </citation>
    <scope>NUCLEOTIDE SEQUENCE</scope>
    <source>
        <strain evidence="5">CCFEE 5312</strain>
    </source>
</reference>
<name>A0AAJ0DHU1_9PEZI</name>
<evidence type="ECO:0000256" key="3">
    <source>
        <dbReference type="ARBA" id="ARBA00038054"/>
    </source>
</evidence>
<comment type="caution">
    <text evidence="5">The sequence shown here is derived from an EMBL/GenBank/DDBJ whole genome shotgun (WGS) entry which is preliminary data.</text>
</comment>
<dbReference type="EMBL" id="JAWDJX010000034">
    <property type="protein sequence ID" value="KAK3050154.1"/>
    <property type="molecule type" value="Genomic_DNA"/>
</dbReference>
<gene>
    <name evidence="5" type="ORF">LTR09_008543</name>
</gene>
<dbReference type="PANTHER" id="PTHR43567:SF1">
    <property type="entry name" value="FLAVOREDOXIN"/>
    <property type="match status" value="1"/>
</dbReference>
<dbReference type="Gene3D" id="2.30.110.10">
    <property type="entry name" value="Electron Transport, Fmn-binding Protein, Chain A"/>
    <property type="match status" value="1"/>
</dbReference>
<evidence type="ECO:0000259" key="4">
    <source>
        <dbReference type="Pfam" id="PF01613"/>
    </source>
</evidence>
<sequence length="218" mass="23881">MPSTTSSPPTMTHSTISPAVLYWGTPVVLITTLNPDGTSNIGPMSSAFWIGNRCILGLGTSSQTTQNLLRTGECVLNLASDDMADAVNGLSHTTGTKSVPEYKLQRGYRYVKDKWAAARLTPQNSTKVAPLRIQDCQVQMEAAFRGTYEMLGGAVQVIEVEVLQTHVDEALRLPGHANRVDPDAWRPMIMSFQHLYGLRSGKVAPSTLAKIDEEQYRM</sequence>
<dbReference type="GO" id="GO:0010181">
    <property type="term" value="F:FMN binding"/>
    <property type="evidence" value="ECO:0007669"/>
    <property type="project" value="InterPro"/>
</dbReference>
<dbReference type="InterPro" id="IPR002563">
    <property type="entry name" value="Flavin_Rdtase-like_dom"/>
</dbReference>
<evidence type="ECO:0000313" key="5">
    <source>
        <dbReference type="EMBL" id="KAK3050154.1"/>
    </source>
</evidence>